<name>A0A183GIF6_HELPZ</name>
<evidence type="ECO:0000313" key="2">
    <source>
        <dbReference type="Proteomes" id="UP000050761"/>
    </source>
</evidence>
<accession>A0A3P8GNR1</accession>
<evidence type="ECO:0000313" key="3">
    <source>
        <dbReference type="WBParaSite" id="HPBE_0002241501-mRNA-1"/>
    </source>
</evidence>
<protein>
    <submittedName>
        <fullName evidence="3">Transposase</fullName>
    </submittedName>
</protein>
<evidence type="ECO:0000313" key="1">
    <source>
        <dbReference type="EMBL" id="VDP32466.1"/>
    </source>
</evidence>
<dbReference type="AlphaFoldDB" id="A0A183GIF6"/>
<dbReference type="EMBL" id="UZAH01033972">
    <property type="protein sequence ID" value="VDP32466.1"/>
    <property type="molecule type" value="Genomic_DNA"/>
</dbReference>
<accession>A0A183GIF6</accession>
<keyword evidence="2" id="KW-1185">Reference proteome</keyword>
<dbReference type="Proteomes" id="UP000050761">
    <property type="component" value="Unassembled WGS sequence"/>
</dbReference>
<dbReference type="WBParaSite" id="HPBE_0002241501-mRNA-1">
    <property type="protein sequence ID" value="HPBE_0002241501-mRNA-1"/>
    <property type="gene ID" value="HPBE_0002241501"/>
</dbReference>
<dbReference type="OrthoDB" id="5851992at2759"/>
<organism evidence="2 3">
    <name type="scientific">Heligmosomoides polygyrus</name>
    <name type="common">Parasitic roundworm</name>
    <dbReference type="NCBI Taxonomy" id="6339"/>
    <lineage>
        <taxon>Eukaryota</taxon>
        <taxon>Metazoa</taxon>
        <taxon>Ecdysozoa</taxon>
        <taxon>Nematoda</taxon>
        <taxon>Chromadorea</taxon>
        <taxon>Rhabditida</taxon>
        <taxon>Rhabditina</taxon>
        <taxon>Rhabditomorpha</taxon>
        <taxon>Strongyloidea</taxon>
        <taxon>Heligmosomidae</taxon>
        <taxon>Heligmosomoides</taxon>
    </lineage>
</organism>
<reference evidence="1 2" key="1">
    <citation type="submission" date="2018-11" db="EMBL/GenBank/DDBJ databases">
        <authorList>
            <consortium name="Pathogen Informatics"/>
        </authorList>
    </citation>
    <scope>NUCLEOTIDE SEQUENCE [LARGE SCALE GENOMIC DNA]</scope>
</reference>
<gene>
    <name evidence="1" type="ORF">HPBE_LOCUS22414</name>
</gene>
<proteinExistence type="predicted"/>
<sequence>MIVSKRFRDSIVSVDRFDDRLIKVVVAAKERLFHFFSAYAPHNACSDQAKDEFRSLLDEKTAEVPSRDAIIVTASRLQS</sequence>
<reference evidence="3" key="2">
    <citation type="submission" date="2019-09" db="UniProtKB">
        <authorList>
            <consortium name="WormBaseParasite"/>
        </authorList>
    </citation>
    <scope>IDENTIFICATION</scope>
</reference>